<protein>
    <recommendedName>
        <fullName evidence="5">DUF3106 domain-containing protein</fullName>
    </recommendedName>
</protein>
<feature type="chain" id="PRO_5047357217" description="DUF3106 domain-containing protein" evidence="2">
    <location>
        <begin position="32"/>
        <end position="247"/>
    </location>
</feature>
<keyword evidence="2" id="KW-0732">Signal</keyword>
<feature type="compositionally biased region" description="Polar residues" evidence="1">
    <location>
        <begin position="189"/>
        <end position="200"/>
    </location>
</feature>
<name>A0ABN6PP59_9BURK</name>
<feature type="region of interest" description="Disordered" evidence="1">
    <location>
        <begin position="177"/>
        <end position="218"/>
    </location>
</feature>
<evidence type="ECO:0000256" key="1">
    <source>
        <dbReference type="SAM" id="MobiDB-lite"/>
    </source>
</evidence>
<dbReference type="RefSeq" id="WP_251973148.1">
    <property type="nucleotide sequence ID" value="NZ_AP025730.1"/>
</dbReference>
<reference evidence="3" key="1">
    <citation type="submission" date="2022-04" db="EMBL/GenBank/DDBJ databases">
        <title>Whole genome sequence of Sphaerotilus sp. FB-5.</title>
        <authorList>
            <person name="Takeda M."/>
            <person name="Narihara S."/>
            <person name="Akimoto M."/>
            <person name="Akimoto R."/>
            <person name="Nishiyashiki S."/>
            <person name="Murakami T."/>
        </authorList>
    </citation>
    <scope>NUCLEOTIDE SEQUENCE</scope>
    <source>
        <strain evidence="3">FB-5</strain>
    </source>
</reference>
<dbReference type="Pfam" id="PF11304">
    <property type="entry name" value="DUF3106"/>
    <property type="match status" value="1"/>
</dbReference>
<proteinExistence type="predicted"/>
<evidence type="ECO:0000256" key="2">
    <source>
        <dbReference type="SAM" id="SignalP"/>
    </source>
</evidence>
<dbReference type="InterPro" id="IPR021455">
    <property type="entry name" value="DUF3106"/>
</dbReference>
<feature type="region of interest" description="Disordered" evidence="1">
    <location>
        <begin position="228"/>
        <end position="247"/>
    </location>
</feature>
<evidence type="ECO:0000313" key="3">
    <source>
        <dbReference type="EMBL" id="BDI05085.1"/>
    </source>
</evidence>
<gene>
    <name evidence="3" type="ORF">CATMQ487_20550</name>
</gene>
<dbReference type="EMBL" id="AP025730">
    <property type="protein sequence ID" value="BDI05085.1"/>
    <property type="molecule type" value="Genomic_DNA"/>
</dbReference>
<evidence type="ECO:0008006" key="5">
    <source>
        <dbReference type="Google" id="ProtNLM"/>
    </source>
</evidence>
<dbReference type="Proteomes" id="UP001057498">
    <property type="component" value="Chromosome"/>
</dbReference>
<organism evidence="3 4">
    <name type="scientific">Sphaerotilus microaerophilus</name>
    <dbReference type="NCBI Taxonomy" id="2914710"/>
    <lineage>
        <taxon>Bacteria</taxon>
        <taxon>Pseudomonadati</taxon>
        <taxon>Pseudomonadota</taxon>
        <taxon>Betaproteobacteria</taxon>
        <taxon>Burkholderiales</taxon>
        <taxon>Sphaerotilaceae</taxon>
        <taxon>Sphaerotilus</taxon>
    </lineage>
</organism>
<sequence>MNLARRTFRLRPILQGICLGLALSAAGWVHAAAGGPAWAELTPAERLALHPLQSQWQSIDATRKQKWREVAARLPNLPRDQQIRMQARMAEWVSMTPAQRNTARLHFETTRQVPMSERQALWDAYQALPEAQRKALADKASQRAVASAVAPVAAAPSATGFDRTQAKSNVIAAAKPREALPRSIGPGTVQASVGASTRPLTQRPAPPRHQQAGMPKIAATGDFVNSATLLPQRGPQGAAAEQIVAPQ</sequence>
<keyword evidence="4" id="KW-1185">Reference proteome</keyword>
<feature type="signal peptide" evidence="2">
    <location>
        <begin position="1"/>
        <end position="31"/>
    </location>
</feature>
<evidence type="ECO:0000313" key="4">
    <source>
        <dbReference type="Proteomes" id="UP001057498"/>
    </source>
</evidence>
<accession>A0ABN6PP59</accession>